<protein>
    <recommendedName>
        <fullName evidence="4">Antigenic cell wall galactomannoprotein</fullName>
    </recommendedName>
</protein>
<dbReference type="Pfam" id="PF12296">
    <property type="entry name" value="HsbA"/>
    <property type="match status" value="1"/>
</dbReference>
<proteinExistence type="predicted"/>
<comment type="caution">
    <text evidence="2">The sequence shown here is derived from an EMBL/GenBank/DDBJ whole genome shotgun (WGS) entry which is preliminary data.</text>
</comment>
<evidence type="ECO:0000313" key="3">
    <source>
        <dbReference type="Proteomes" id="UP000288168"/>
    </source>
</evidence>
<organism evidence="2 3">
    <name type="scientific">Fusarium duplospermum</name>
    <dbReference type="NCBI Taxonomy" id="1325734"/>
    <lineage>
        <taxon>Eukaryota</taxon>
        <taxon>Fungi</taxon>
        <taxon>Dikarya</taxon>
        <taxon>Ascomycota</taxon>
        <taxon>Pezizomycotina</taxon>
        <taxon>Sordariomycetes</taxon>
        <taxon>Hypocreomycetidae</taxon>
        <taxon>Hypocreales</taxon>
        <taxon>Nectriaceae</taxon>
        <taxon>Fusarium</taxon>
        <taxon>Fusarium solani species complex</taxon>
    </lineage>
</organism>
<dbReference type="GO" id="GO:0005576">
    <property type="term" value="C:extracellular region"/>
    <property type="evidence" value="ECO:0007669"/>
    <property type="project" value="TreeGrafter"/>
</dbReference>
<dbReference type="OrthoDB" id="2422134at2759"/>
<dbReference type="PANTHER" id="PTHR38123:SF4">
    <property type="entry name" value="CELL WALL GALACTOMANNOPROTEIN, PUTATIVE (AFU_ORTHOLOGUE AFUA_4G00870)-RELATED"/>
    <property type="match status" value="1"/>
</dbReference>
<dbReference type="PANTHER" id="PTHR38123">
    <property type="entry name" value="CELL WALL SERINE-THREONINE-RICH GALACTOMANNOPROTEIN MP1 (AFU_ORTHOLOGUE AFUA_4G03240)"/>
    <property type="match status" value="1"/>
</dbReference>
<feature type="chain" id="PRO_5019268670" description="Antigenic cell wall galactomannoprotein" evidence="1">
    <location>
        <begin position="20"/>
        <end position="172"/>
    </location>
</feature>
<dbReference type="EMBL" id="NKCI01000024">
    <property type="protein sequence ID" value="RSL66504.1"/>
    <property type="molecule type" value="Genomic_DNA"/>
</dbReference>
<dbReference type="InterPro" id="IPR021054">
    <property type="entry name" value="Cell_wall_mannoprotein_1"/>
</dbReference>
<name>A0A428QME8_9HYPO</name>
<sequence>MRLSILPVLALAGSALASGATIVAAINEIGNATLSLNKTIADWPKTLIGTLPIITKSTILLAEIHNGTKTARASRPLSIDETIAVAQATTKLGGQVNMTLETVIRAKPDFDRLLLRPVILLNLELQRDLTEDFSDAVIDKVPDELQANAKELVKGIGESFEKAIKTYSSLRG</sequence>
<reference evidence="2 3" key="1">
    <citation type="submission" date="2017-06" db="EMBL/GenBank/DDBJ databases">
        <title>Comparative genomic analysis of Ambrosia Fusariam Clade fungi.</title>
        <authorList>
            <person name="Stajich J.E."/>
            <person name="Carrillo J."/>
            <person name="Kijimoto T."/>
            <person name="Eskalen A."/>
            <person name="O'Donnell K."/>
            <person name="Kasson M."/>
        </authorList>
    </citation>
    <scope>NUCLEOTIDE SEQUENCE [LARGE SCALE GENOMIC DNA]</scope>
    <source>
        <strain evidence="2 3">NRRL62584</strain>
    </source>
</reference>
<gene>
    <name evidence="2" type="ORF">CEP54_003707</name>
</gene>
<dbReference type="AlphaFoldDB" id="A0A428QME8"/>
<evidence type="ECO:0008006" key="4">
    <source>
        <dbReference type="Google" id="ProtNLM"/>
    </source>
</evidence>
<dbReference type="Proteomes" id="UP000288168">
    <property type="component" value="Unassembled WGS sequence"/>
</dbReference>
<accession>A0A428QME8</accession>
<dbReference type="Gene3D" id="1.20.1280.140">
    <property type="match status" value="1"/>
</dbReference>
<evidence type="ECO:0000313" key="2">
    <source>
        <dbReference type="EMBL" id="RSL66504.1"/>
    </source>
</evidence>
<evidence type="ECO:0000256" key="1">
    <source>
        <dbReference type="SAM" id="SignalP"/>
    </source>
</evidence>
<keyword evidence="1" id="KW-0732">Signal</keyword>
<feature type="signal peptide" evidence="1">
    <location>
        <begin position="1"/>
        <end position="19"/>
    </location>
</feature>
<keyword evidence="3" id="KW-1185">Reference proteome</keyword>